<gene>
    <name evidence="4" type="ORF">METZ01_LOCUS47607</name>
</gene>
<feature type="transmembrane region" description="Helical" evidence="1">
    <location>
        <begin position="504"/>
        <end position="525"/>
    </location>
</feature>
<dbReference type="Pfam" id="PF09822">
    <property type="entry name" value="ABC_transp_aux"/>
    <property type="match status" value="1"/>
</dbReference>
<feature type="transmembrane region" description="Helical" evidence="1">
    <location>
        <begin position="33"/>
        <end position="53"/>
    </location>
</feature>
<keyword evidence="1" id="KW-0472">Membrane</keyword>
<proteinExistence type="predicted"/>
<organism evidence="4">
    <name type="scientific">marine metagenome</name>
    <dbReference type="NCBI Taxonomy" id="408172"/>
    <lineage>
        <taxon>unclassified sequences</taxon>
        <taxon>metagenomes</taxon>
        <taxon>ecological metagenomes</taxon>
    </lineage>
</organism>
<dbReference type="InterPro" id="IPR019196">
    <property type="entry name" value="ABC_transp_unknown"/>
</dbReference>
<evidence type="ECO:0000259" key="3">
    <source>
        <dbReference type="Pfam" id="PF23357"/>
    </source>
</evidence>
<dbReference type="SUPFAM" id="SSF52317">
    <property type="entry name" value="Class I glutamine amidotransferase-like"/>
    <property type="match status" value="1"/>
</dbReference>
<dbReference type="EMBL" id="UINC01002263">
    <property type="protein sequence ID" value="SUZ94753.1"/>
    <property type="molecule type" value="Genomic_DNA"/>
</dbReference>
<feature type="domain" description="ABC-type uncharacterised transport system" evidence="2">
    <location>
        <begin position="207"/>
        <end position="462"/>
    </location>
</feature>
<keyword evidence="1" id="KW-1133">Transmembrane helix</keyword>
<feature type="transmembrane region" description="Helical" evidence="1">
    <location>
        <begin position="7"/>
        <end position="27"/>
    </location>
</feature>
<reference evidence="4" key="1">
    <citation type="submission" date="2018-05" db="EMBL/GenBank/DDBJ databases">
        <authorList>
            <person name="Lanie J.A."/>
            <person name="Ng W.-L."/>
            <person name="Kazmierczak K.M."/>
            <person name="Andrzejewski T.M."/>
            <person name="Davidsen T.M."/>
            <person name="Wayne K.J."/>
            <person name="Tettelin H."/>
            <person name="Glass J.I."/>
            <person name="Rusch D."/>
            <person name="Podicherti R."/>
            <person name="Tsui H.-C.T."/>
            <person name="Winkler M.E."/>
        </authorList>
    </citation>
    <scope>NUCLEOTIDE SEQUENCE</scope>
</reference>
<dbReference type="AlphaFoldDB" id="A0A381S0R6"/>
<accession>A0A381S0R6</accession>
<feature type="transmembrane region" description="Helical" evidence="1">
    <location>
        <begin position="65"/>
        <end position="89"/>
    </location>
</feature>
<name>A0A381S0R6_9ZZZZ</name>
<dbReference type="InterPro" id="IPR029062">
    <property type="entry name" value="Class_I_gatase-like"/>
</dbReference>
<dbReference type="InterPro" id="IPR055396">
    <property type="entry name" value="DUF7088"/>
</dbReference>
<sequence>MLRKIILGFGWVGTALTFLAVALLWFRPEWQNVWYWCAVAGFVCVSLYLLAHWREASRIFRRRQARYGSIATLSIAAVLGIFISINYIASKQNWRWDLTAARQFTLSDQTIRILESLDVPMSILVFGRDDDFDRFRSRLVEYEDVSPEVSVRYIDIDKEPIEAGQYQIQSYGTVVFEYRDRIERVTADTEQELTNAMIKAIEGEALTVYFLEGHGEKNIASAERDGYNAVVSALEGDNFTVETLVLAQREEVPDDASVVIVAGPDNDLLAGEIEALERYLGNGGKAFFLVDPQVTADTLPLVNLEQLLSAWAVELSNDIVVDVSAMGQLIGTDASVPVAASYPPHAITERFNFLTAFPLARSLTATTGGVNGRMPQPLVETGADSWAESNINLVTSDGEVELDETQGDVAGPVVIGLAITAPVETTLEPVDPGVDTNQTATETRVVVIGDSDFASNFALGIQGNRDLFLNTVNWLAQQENLVAIRARQPEDRRITLTANQQRRIFWLSLVFLPGLVLGTGIYSWWQRRS</sequence>
<feature type="domain" description="DUF7088" evidence="3">
    <location>
        <begin position="102"/>
        <end position="169"/>
    </location>
</feature>
<evidence type="ECO:0000313" key="4">
    <source>
        <dbReference type="EMBL" id="SUZ94753.1"/>
    </source>
</evidence>
<keyword evidence="1" id="KW-0812">Transmembrane</keyword>
<protein>
    <submittedName>
        <fullName evidence="4">Uncharacterized protein</fullName>
    </submittedName>
</protein>
<evidence type="ECO:0000256" key="1">
    <source>
        <dbReference type="SAM" id="Phobius"/>
    </source>
</evidence>
<evidence type="ECO:0000259" key="2">
    <source>
        <dbReference type="Pfam" id="PF09822"/>
    </source>
</evidence>
<dbReference type="Pfam" id="PF23357">
    <property type="entry name" value="DUF7088"/>
    <property type="match status" value="1"/>
</dbReference>